<keyword evidence="1" id="KW-0812">Transmembrane</keyword>
<accession>A0ABV0FBY3</accession>
<evidence type="ECO:0000313" key="3">
    <source>
        <dbReference type="Proteomes" id="UP001455709"/>
    </source>
</evidence>
<keyword evidence="3" id="KW-1185">Reference proteome</keyword>
<gene>
    <name evidence="2" type="ORF">ABGV49_05750</name>
</gene>
<name>A0ABV0FBY3_9NEIS</name>
<proteinExistence type="predicted"/>
<dbReference type="RefSeq" id="WP_347370020.1">
    <property type="nucleotide sequence ID" value="NZ_JBDOJC010000001.1"/>
</dbReference>
<evidence type="ECO:0000313" key="2">
    <source>
        <dbReference type="EMBL" id="MEO2216558.1"/>
    </source>
</evidence>
<feature type="transmembrane region" description="Helical" evidence="1">
    <location>
        <begin position="6"/>
        <end position="22"/>
    </location>
</feature>
<evidence type="ECO:0000256" key="1">
    <source>
        <dbReference type="SAM" id="Phobius"/>
    </source>
</evidence>
<feature type="transmembrane region" description="Helical" evidence="1">
    <location>
        <begin position="34"/>
        <end position="53"/>
    </location>
</feature>
<feature type="transmembrane region" description="Helical" evidence="1">
    <location>
        <begin position="65"/>
        <end position="91"/>
    </location>
</feature>
<comment type="caution">
    <text evidence="2">The sequence shown here is derived from an EMBL/GenBank/DDBJ whole genome shotgun (WGS) entry which is preliminary data.</text>
</comment>
<reference evidence="2 3" key="1">
    <citation type="submission" date="2024-05" db="EMBL/GenBank/DDBJ databases">
        <authorList>
            <person name="De Oliveira J.P."/>
            <person name="Noriler S.A."/>
            <person name="De Oliveira A.G."/>
            <person name="Sipoli D.S."/>
        </authorList>
    </citation>
    <scope>NUCLEOTIDE SEQUENCE [LARGE SCALE GENOMIC DNA]</scope>
    <source>
        <strain evidence="2 3">LABIM189</strain>
    </source>
</reference>
<sequence length="92" mass="10286">MEAMILWIVLPHIIYFILTLLRKEQRLSKLDLGIYLWLPALSVALALSAYILASITADWGNAGLYIPLFLGFFGGIGLMSGGLFILLGWIFR</sequence>
<dbReference type="Proteomes" id="UP001455709">
    <property type="component" value="Unassembled WGS sequence"/>
</dbReference>
<dbReference type="EMBL" id="JBDOJC010000001">
    <property type="protein sequence ID" value="MEO2216558.1"/>
    <property type="molecule type" value="Genomic_DNA"/>
</dbReference>
<protein>
    <submittedName>
        <fullName evidence="2">Uncharacterized protein</fullName>
    </submittedName>
</protein>
<keyword evidence="1" id="KW-1133">Transmembrane helix</keyword>
<keyword evidence="1" id="KW-0472">Membrane</keyword>
<organism evidence="2 3">
    <name type="scientific">Chromobacterium vaccinii</name>
    <dbReference type="NCBI Taxonomy" id="1108595"/>
    <lineage>
        <taxon>Bacteria</taxon>
        <taxon>Pseudomonadati</taxon>
        <taxon>Pseudomonadota</taxon>
        <taxon>Betaproteobacteria</taxon>
        <taxon>Neisseriales</taxon>
        <taxon>Chromobacteriaceae</taxon>
        <taxon>Chromobacterium</taxon>
    </lineage>
</organism>